<dbReference type="SUPFAM" id="SSF52540">
    <property type="entry name" value="P-loop containing nucleoside triphosphate hydrolases"/>
    <property type="match status" value="1"/>
</dbReference>
<organism evidence="2 3">
    <name type="scientific">Penicillium frequentans</name>
    <dbReference type="NCBI Taxonomy" id="3151616"/>
    <lineage>
        <taxon>Eukaryota</taxon>
        <taxon>Fungi</taxon>
        <taxon>Dikarya</taxon>
        <taxon>Ascomycota</taxon>
        <taxon>Pezizomycotina</taxon>
        <taxon>Eurotiomycetes</taxon>
        <taxon>Eurotiomycetidae</taxon>
        <taxon>Eurotiales</taxon>
        <taxon>Aspergillaceae</taxon>
        <taxon>Penicillium</taxon>
    </lineage>
</organism>
<dbReference type="Gene3D" id="3.40.50.300">
    <property type="entry name" value="P-loop containing nucleotide triphosphate hydrolases"/>
    <property type="match status" value="1"/>
</dbReference>
<evidence type="ECO:0000313" key="2">
    <source>
        <dbReference type="EMBL" id="KAJ5532875.1"/>
    </source>
</evidence>
<dbReference type="InterPro" id="IPR050896">
    <property type="entry name" value="Mito_lipid_metab_GTPase"/>
</dbReference>
<keyword evidence="3" id="KW-1185">Reference proteome</keyword>
<accession>A0AAD6CQC6</accession>
<dbReference type="Proteomes" id="UP001220324">
    <property type="component" value="Unassembled WGS sequence"/>
</dbReference>
<dbReference type="PANTHER" id="PTHR46434:SF1">
    <property type="entry name" value="GENETIC INTERACTOR OF PROHIBITINS 3, MITOCHONDRIAL"/>
    <property type="match status" value="1"/>
</dbReference>
<name>A0AAD6CQC6_9EURO</name>
<feature type="region of interest" description="Disordered" evidence="1">
    <location>
        <begin position="142"/>
        <end position="167"/>
    </location>
</feature>
<dbReference type="EMBL" id="JAQIZZ010000007">
    <property type="protein sequence ID" value="KAJ5532875.1"/>
    <property type="molecule type" value="Genomic_DNA"/>
</dbReference>
<evidence type="ECO:0000313" key="3">
    <source>
        <dbReference type="Proteomes" id="UP001220324"/>
    </source>
</evidence>
<evidence type="ECO:0008006" key="4">
    <source>
        <dbReference type="Google" id="ProtNLM"/>
    </source>
</evidence>
<dbReference type="InterPro" id="IPR027417">
    <property type="entry name" value="P-loop_NTPase"/>
</dbReference>
<comment type="caution">
    <text evidence="2">The sequence shown here is derived from an EMBL/GenBank/DDBJ whole genome shotgun (WGS) entry which is preliminary data.</text>
</comment>
<dbReference type="AlphaFoldDB" id="A0AAD6CQC6"/>
<dbReference type="PANTHER" id="PTHR46434">
    <property type="entry name" value="GENETIC INTERACTOR OF PROHIBITINS 3, MITOCHONDRIAL"/>
    <property type="match status" value="1"/>
</dbReference>
<proteinExistence type="predicted"/>
<gene>
    <name evidence="2" type="ORF">N7494_009427</name>
</gene>
<reference evidence="2 3" key="1">
    <citation type="journal article" date="2023" name="IMA Fungus">
        <title>Comparative genomic study of the Penicillium genus elucidates a diverse pangenome and 15 lateral gene transfer events.</title>
        <authorList>
            <person name="Petersen C."/>
            <person name="Sorensen T."/>
            <person name="Nielsen M.R."/>
            <person name="Sondergaard T.E."/>
            <person name="Sorensen J.L."/>
            <person name="Fitzpatrick D.A."/>
            <person name="Frisvad J.C."/>
            <person name="Nielsen K.L."/>
        </authorList>
    </citation>
    <scope>NUCLEOTIDE SEQUENCE [LARGE SCALE GENOMIC DNA]</scope>
    <source>
        <strain evidence="2 3">IBT 35679</strain>
    </source>
</reference>
<protein>
    <recommendedName>
        <fullName evidence="4">Genetic interactor of prohibitins 3, mitochondrial</fullName>
    </recommendedName>
</protein>
<sequence length="678" mass="75290">MSPCSRGAISRALRLGSLRWHPKPCTSLLRTTVTPLLRTIPSQISCGSIATQTRISPRSFSTTPFQRKEVTAEELAEALPVCCPGCGAFTQTVEPEEPGYYGGNRKQTRKLIASHKGTTDKENVALEARESTEVAESAVIEEKAAGDPLPEQTGATEEPTAPLPTQGALLESNIPASEDIPMSDDIPGSDDISVSDDVSVSPSIQALESPDRNTQVCDRCHDLIHHNKAVSSPKPTILSIREYINESPHKHNRVYHILDAADFPMSLVPRIHWALLAQEQRSRNRRSSTEKYHHGQKMPTISFIITRSDLLAATKEQVDSKMEYVRSILRNALGRAGKDVRLGNVHMISAHRGWWTKQVKEEIREHGGGIWVVGKANVGKSSFIEACFPKDSRRLENMAEWMEKREKEMSAHRQPTLINPDSLLPPAPREDLYPVLPVVSSLPGTTVSPIRIPFGRGRGEMIDLPGMERSELEDHVVDEHKRDLIMTKRVKPERCTLKPGQSLLLGGGLVRISAVNPEDTVMAATFVPIESHITNTAKAIEIQAEQQPYRGKVLMVEGTGSTIASAGKFDLQWDITASNLPTSVAKAVKDKGIPVPYLPYRVMAADILIEGCGWIEVSIQVRNRRGSEDEPPTYPQVEVFSPKGQYIGGRRPIECWNFMAEKLKVDKRKRPRTRHRYS</sequence>
<evidence type="ECO:0000256" key="1">
    <source>
        <dbReference type="SAM" id="MobiDB-lite"/>
    </source>
</evidence>
<dbReference type="GO" id="GO:0005739">
    <property type="term" value="C:mitochondrion"/>
    <property type="evidence" value="ECO:0007669"/>
    <property type="project" value="TreeGrafter"/>
</dbReference>